<dbReference type="InterPro" id="IPR025961">
    <property type="entry name" value="Metal_resist"/>
</dbReference>
<sequence>MDMPPPAPQPARSRWWLRGLLIASLALNLLFVGLAVGAAMRFGGHDGKRPPPSVGSALYRAMPQEDRVAMREEMRKLRDADRGTTRKADAERIAEALRQTPFNQTALGELVHQQMTRQSGWFTATQTAWLERVAAMSAEEREAYAERLLEVIEQKPKKRGWFGKDDD</sequence>
<gene>
    <name evidence="2" type="ORF">ACFO5X_16155</name>
</gene>
<protein>
    <submittedName>
        <fullName evidence="2">Periplasmic heavy metal sensor</fullName>
    </submittedName>
</protein>
<dbReference type="RefSeq" id="WP_380718739.1">
    <property type="nucleotide sequence ID" value="NZ_JBHSGI010000024.1"/>
</dbReference>
<dbReference type="Pfam" id="PF13801">
    <property type="entry name" value="Metal_resist"/>
    <property type="match status" value="1"/>
</dbReference>
<accession>A0ABV9KIV5</accession>
<keyword evidence="1" id="KW-0472">Membrane</keyword>
<comment type="caution">
    <text evidence="2">The sequence shown here is derived from an EMBL/GenBank/DDBJ whole genome shotgun (WGS) entry which is preliminary data.</text>
</comment>
<feature type="transmembrane region" description="Helical" evidence="1">
    <location>
        <begin position="20"/>
        <end position="40"/>
    </location>
</feature>
<organism evidence="2 3">
    <name type="scientific">Seohaeicola nanhaiensis</name>
    <dbReference type="NCBI Taxonomy" id="1387282"/>
    <lineage>
        <taxon>Bacteria</taxon>
        <taxon>Pseudomonadati</taxon>
        <taxon>Pseudomonadota</taxon>
        <taxon>Alphaproteobacteria</taxon>
        <taxon>Rhodobacterales</taxon>
        <taxon>Roseobacteraceae</taxon>
        <taxon>Seohaeicola</taxon>
    </lineage>
</organism>
<dbReference type="Proteomes" id="UP001595973">
    <property type="component" value="Unassembled WGS sequence"/>
</dbReference>
<keyword evidence="1" id="KW-1133">Transmembrane helix</keyword>
<keyword evidence="1" id="KW-0812">Transmembrane</keyword>
<reference evidence="3" key="1">
    <citation type="journal article" date="2019" name="Int. J. Syst. Evol. Microbiol.">
        <title>The Global Catalogue of Microorganisms (GCM) 10K type strain sequencing project: providing services to taxonomists for standard genome sequencing and annotation.</title>
        <authorList>
            <consortium name="The Broad Institute Genomics Platform"/>
            <consortium name="The Broad Institute Genome Sequencing Center for Infectious Disease"/>
            <person name="Wu L."/>
            <person name="Ma J."/>
        </authorList>
    </citation>
    <scope>NUCLEOTIDE SEQUENCE [LARGE SCALE GENOMIC DNA]</scope>
    <source>
        <strain evidence="3">CGMCC 4.7283</strain>
    </source>
</reference>
<evidence type="ECO:0000256" key="1">
    <source>
        <dbReference type="SAM" id="Phobius"/>
    </source>
</evidence>
<proteinExistence type="predicted"/>
<evidence type="ECO:0000313" key="3">
    <source>
        <dbReference type="Proteomes" id="UP001595973"/>
    </source>
</evidence>
<evidence type="ECO:0000313" key="2">
    <source>
        <dbReference type="EMBL" id="MFC4670097.1"/>
    </source>
</evidence>
<keyword evidence="3" id="KW-1185">Reference proteome</keyword>
<dbReference type="EMBL" id="JBHSGI010000024">
    <property type="protein sequence ID" value="MFC4670097.1"/>
    <property type="molecule type" value="Genomic_DNA"/>
</dbReference>
<name>A0ABV9KIV5_9RHOB</name>